<evidence type="ECO:0000259" key="3">
    <source>
        <dbReference type="Pfam" id="PF03816"/>
    </source>
</evidence>
<sequence length="425" mass="43806">MKRHSGWRTAILAVASTLVVALVGVGAIGAYAAFDLAGSANQTVDLGNEDVLKDIPDVGAFPGGINLLVIGSDSREGQGEAFGEGTEDGVLNDVTMLLHISEDHSHAEVVSFPRDMFTSVPACDDPEEEGSTLSPLSRVKINTVLSYGGMGCVVDTVEQITGVEIPFAGIVQFNGVIGLSDAVGGVEVCVAEQIDDSYTGIHLTPGNHTLQGVDALQFLRTRHGVGDGSDLGRISNQQVFLSSLARKLQSDGVLSNPATLYGIAQAALSNMTLSSTLESPLTMVQIAMALNDIDLSKLAFIQYPTGYVEGGVIAKSDEAEAVNLALQNDTPVTFDAETQANSSIATEADPNAVTTTPAAPVPDVDTDGDGVADQVANTDTDGDGVNDAYVAPVEAPAPTEGASEQLDGVIGQTGDEARCSVSNDG</sequence>
<dbReference type="InterPro" id="IPR050922">
    <property type="entry name" value="LytR/CpsA/Psr_CW_biosynth"/>
</dbReference>
<evidence type="ECO:0000256" key="2">
    <source>
        <dbReference type="SAM" id="MobiDB-lite"/>
    </source>
</evidence>
<dbReference type="PANTHER" id="PTHR33392">
    <property type="entry name" value="POLYISOPRENYL-TEICHOIC ACID--PEPTIDOGLYCAN TEICHOIC ACID TRANSFERASE TAGU"/>
    <property type="match status" value="1"/>
</dbReference>
<evidence type="ECO:0000313" key="5">
    <source>
        <dbReference type="Proteomes" id="UP000438182"/>
    </source>
</evidence>
<feature type="domain" description="Cell envelope-related transcriptional attenuator" evidence="3">
    <location>
        <begin position="92"/>
        <end position="249"/>
    </location>
</feature>
<dbReference type="EMBL" id="WSTA01000019">
    <property type="protein sequence ID" value="MWB98105.1"/>
    <property type="molecule type" value="Genomic_DNA"/>
</dbReference>
<proteinExistence type="inferred from homology"/>
<keyword evidence="5" id="KW-1185">Reference proteome</keyword>
<dbReference type="Pfam" id="PF03816">
    <property type="entry name" value="LytR_cpsA_psr"/>
    <property type="match status" value="1"/>
</dbReference>
<gene>
    <name evidence="4" type="ORF">GB864_06020</name>
</gene>
<dbReference type="AlphaFoldDB" id="A0A6I4P038"/>
<accession>A0A6I4P038</accession>
<protein>
    <submittedName>
        <fullName evidence="4">LytR family transcriptional regulator</fullName>
    </submittedName>
</protein>
<evidence type="ECO:0000313" key="4">
    <source>
        <dbReference type="EMBL" id="MWB98105.1"/>
    </source>
</evidence>
<dbReference type="Gene3D" id="3.40.630.190">
    <property type="entry name" value="LCP protein"/>
    <property type="match status" value="1"/>
</dbReference>
<dbReference type="PANTHER" id="PTHR33392:SF6">
    <property type="entry name" value="POLYISOPRENYL-TEICHOIC ACID--PEPTIDOGLYCAN TEICHOIC ACID TRANSFERASE TAGU"/>
    <property type="match status" value="1"/>
</dbReference>
<dbReference type="RefSeq" id="WP_160423449.1">
    <property type="nucleotide sequence ID" value="NZ_WSTA01000019.1"/>
</dbReference>
<comment type="similarity">
    <text evidence="1">Belongs to the LytR/CpsA/Psr (LCP) family.</text>
</comment>
<dbReference type="InterPro" id="IPR004474">
    <property type="entry name" value="LytR_CpsA_psr"/>
</dbReference>
<dbReference type="NCBIfam" id="TIGR00350">
    <property type="entry name" value="lytR_cpsA_psr"/>
    <property type="match status" value="1"/>
</dbReference>
<name>A0A6I4P038_9MICO</name>
<feature type="region of interest" description="Disordered" evidence="2">
    <location>
        <begin position="376"/>
        <end position="425"/>
    </location>
</feature>
<reference evidence="4 5" key="1">
    <citation type="submission" date="2019-12" db="EMBL/GenBank/DDBJ databases">
        <authorList>
            <person name="Kim Y.S."/>
        </authorList>
    </citation>
    <scope>NUCLEOTIDE SEQUENCE [LARGE SCALE GENOMIC DNA]</scope>
    <source>
        <strain evidence="4 5">MMS17-SY077</strain>
    </source>
</reference>
<evidence type="ECO:0000256" key="1">
    <source>
        <dbReference type="ARBA" id="ARBA00006068"/>
    </source>
</evidence>
<dbReference type="Proteomes" id="UP000438182">
    <property type="component" value="Unassembled WGS sequence"/>
</dbReference>
<organism evidence="4 5">
    <name type="scientific">Agromyces seonyuensis</name>
    <dbReference type="NCBI Taxonomy" id="2662446"/>
    <lineage>
        <taxon>Bacteria</taxon>
        <taxon>Bacillati</taxon>
        <taxon>Actinomycetota</taxon>
        <taxon>Actinomycetes</taxon>
        <taxon>Micrococcales</taxon>
        <taxon>Microbacteriaceae</taxon>
        <taxon>Agromyces</taxon>
    </lineage>
</organism>
<comment type="caution">
    <text evidence="4">The sequence shown here is derived from an EMBL/GenBank/DDBJ whole genome shotgun (WGS) entry which is preliminary data.</text>
</comment>